<evidence type="ECO:0000313" key="2">
    <source>
        <dbReference type="EMBL" id="EGG00027.1"/>
    </source>
</evidence>
<dbReference type="EMBL" id="GL883151">
    <property type="protein sequence ID" value="EGG00027.1"/>
    <property type="molecule type" value="Genomic_DNA"/>
</dbReference>
<dbReference type="HOGENOM" id="CLU_1390520_0_0_1"/>
<evidence type="ECO:0000256" key="1">
    <source>
        <dbReference type="SAM" id="MobiDB-lite"/>
    </source>
</evidence>
<sequence length="196" mass="22452">MYESLNSNLCQMQQRSPIGGRVLLTDHKLLRVCRSENQRLLEQPSTEMLKHEVATLKATLRDAEHMITSQIEQVNTLMAQLQEMDTKVAVQNGELHRTIPAVSLLIKEHGELQHRLEVVEASTSDLTEMHDLDIQIYRAHEMAIHKIAIASPLTRHVNVHDEMEMYTDERYYEYGEHRDDPPGNNSTTVSDPQAGM</sequence>
<keyword evidence="3" id="KW-1185">Reference proteome</keyword>
<dbReference type="KEGG" id="mlr:MELLADRAFT_112131"/>
<dbReference type="InParanoid" id="F4S5H5"/>
<name>F4S5H5_MELLP</name>
<protein>
    <submittedName>
        <fullName evidence="2">Uncharacterized protein</fullName>
    </submittedName>
</protein>
<accession>F4S5H5</accession>
<proteinExistence type="predicted"/>
<feature type="compositionally biased region" description="Polar residues" evidence="1">
    <location>
        <begin position="183"/>
        <end position="196"/>
    </location>
</feature>
<dbReference type="Proteomes" id="UP000001072">
    <property type="component" value="Unassembled WGS sequence"/>
</dbReference>
<reference evidence="3" key="1">
    <citation type="journal article" date="2011" name="Proc. Natl. Acad. Sci. U.S.A.">
        <title>Obligate biotrophy features unraveled by the genomic analysis of rust fungi.</title>
        <authorList>
            <person name="Duplessis S."/>
            <person name="Cuomo C.A."/>
            <person name="Lin Y.-C."/>
            <person name="Aerts A."/>
            <person name="Tisserant E."/>
            <person name="Veneault-Fourrey C."/>
            <person name="Joly D.L."/>
            <person name="Hacquard S."/>
            <person name="Amselem J."/>
            <person name="Cantarel B.L."/>
            <person name="Chiu R."/>
            <person name="Coutinho P.M."/>
            <person name="Feau N."/>
            <person name="Field M."/>
            <person name="Frey P."/>
            <person name="Gelhaye E."/>
            <person name="Goldberg J."/>
            <person name="Grabherr M.G."/>
            <person name="Kodira C.D."/>
            <person name="Kohler A."/>
            <person name="Kuees U."/>
            <person name="Lindquist E.A."/>
            <person name="Lucas S.M."/>
            <person name="Mago R."/>
            <person name="Mauceli E."/>
            <person name="Morin E."/>
            <person name="Murat C."/>
            <person name="Pangilinan J.L."/>
            <person name="Park R."/>
            <person name="Pearson M."/>
            <person name="Quesneville H."/>
            <person name="Rouhier N."/>
            <person name="Sakthikumar S."/>
            <person name="Salamov A.A."/>
            <person name="Schmutz J."/>
            <person name="Selles B."/>
            <person name="Shapiro H."/>
            <person name="Tanguay P."/>
            <person name="Tuskan G.A."/>
            <person name="Henrissat B."/>
            <person name="Van de Peer Y."/>
            <person name="Rouze P."/>
            <person name="Ellis J.G."/>
            <person name="Dodds P.N."/>
            <person name="Schein J.E."/>
            <person name="Zhong S."/>
            <person name="Hamelin R.C."/>
            <person name="Grigoriev I.V."/>
            <person name="Szabo L.J."/>
            <person name="Martin F."/>
        </authorList>
    </citation>
    <scope>NUCLEOTIDE SEQUENCE [LARGE SCALE GENOMIC DNA]</scope>
    <source>
        <strain evidence="3">98AG31 / pathotype 3-4-7</strain>
    </source>
</reference>
<feature type="region of interest" description="Disordered" evidence="1">
    <location>
        <begin position="174"/>
        <end position="196"/>
    </location>
</feature>
<dbReference type="AlphaFoldDB" id="F4S5H5"/>
<dbReference type="GeneID" id="18924573"/>
<evidence type="ECO:0000313" key="3">
    <source>
        <dbReference type="Proteomes" id="UP000001072"/>
    </source>
</evidence>
<dbReference type="VEuPathDB" id="FungiDB:MELLADRAFT_112131"/>
<dbReference type="RefSeq" id="XP_007416625.1">
    <property type="nucleotide sequence ID" value="XM_007416563.1"/>
</dbReference>
<gene>
    <name evidence="2" type="ORF">MELLADRAFT_112131</name>
</gene>
<organism evidence="3">
    <name type="scientific">Melampsora larici-populina (strain 98AG31 / pathotype 3-4-7)</name>
    <name type="common">Poplar leaf rust fungus</name>
    <dbReference type="NCBI Taxonomy" id="747676"/>
    <lineage>
        <taxon>Eukaryota</taxon>
        <taxon>Fungi</taxon>
        <taxon>Dikarya</taxon>
        <taxon>Basidiomycota</taxon>
        <taxon>Pucciniomycotina</taxon>
        <taxon>Pucciniomycetes</taxon>
        <taxon>Pucciniales</taxon>
        <taxon>Melampsoraceae</taxon>
        <taxon>Melampsora</taxon>
    </lineage>
</organism>